<name>A0ACB9ZVL7_CATRO</name>
<accession>A0ACB9ZVL7</accession>
<dbReference type="Proteomes" id="UP001060085">
    <property type="component" value="Linkage Group LG07"/>
</dbReference>
<evidence type="ECO:0000313" key="1">
    <source>
        <dbReference type="EMBL" id="KAI5652305.1"/>
    </source>
</evidence>
<keyword evidence="2" id="KW-1185">Reference proteome</keyword>
<proteinExistence type="predicted"/>
<reference evidence="2" key="1">
    <citation type="journal article" date="2023" name="Nat. Plants">
        <title>Single-cell RNA sequencing provides a high-resolution roadmap for understanding the multicellular compartmentation of specialized metabolism.</title>
        <authorList>
            <person name="Sun S."/>
            <person name="Shen X."/>
            <person name="Li Y."/>
            <person name="Li Y."/>
            <person name="Wang S."/>
            <person name="Li R."/>
            <person name="Zhang H."/>
            <person name="Shen G."/>
            <person name="Guo B."/>
            <person name="Wei J."/>
            <person name="Xu J."/>
            <person name="St-Pierre B."/>
            <person name="Chen S."/>
            <person name="Sun C."/>
        </authorList>
    </citation>
    <scope>NUCLEOTIDE SEQUENCE [LARGE SCALE GENOMIC DNA]</scope>
</reference>
<comment type="caution">
    <text evidence="1">The sequence shown here is derived from an EMBL/GenBank/DDBJ whole genome shotgun (WGS) entry which is preliminary data.</text>
</comment>
<dbReference type="EMBL" id="CM044707">
    <property type="protein sequence ID" value="KAI5652305.1"/>
    <property type="molecule type" value="Genomic_DNA"/>
</dbReference>
<organism evidence="1 2">
    <name type="scientific">Catharanthus roseus</name>
    <name type="common">Madagascar periwinkle</name>
    <name type="synonym">Vinca rosea</name>
    <dbReference type="NCBI Taxonomy" id="4058"/>
    <lineage>
        <taxon>Eukaryota</taxon>
        <taxon>Viridiplantae</taxon>
        <taxon>Streptophyta</taxon>
        <taxon>Embryophyta</taxon>
        <taxon>Tracheophyta</taxon>
        <taxon>Spermatophyta</taxon>
        <taxon>Magnoliopsida</taxon>
        <taxon>eudicotyledons</taxon>
        <taxon>Gunneridae</taxon>
        <taxon>Pentapetalae</taxon>
        <taxon>asterids</taxon>
        <taxon>lamiids</taxon>
        <taxon>Gentianales</taxon>
        <taxon>Apocynaceae</taxon>
        <taxon>Rauvolfioideae</taxon>
        <taxon>Vinceae</taxon>
        <taxon>Catharanthinae</taxon>
        <taxon>Catharanthus</taxon>
    </lineage>
</organism>
<protein>
    <submittedName>
        <fullName evidence="1">Uncharacterized protein</fullName>
    </submittedName>
</protein>
<sequence length="128" mass="14381">MAVVRQLATNARSGKTEVERPHTLRAFCIRELKLISIAFKHWNATQETHDRTRLKCSYSATLETLSLSILTMSKLGVGRVLKATFADPWSASFIVETRTISDRLRAPNFRSSLLKTSLTNAFAVVRLS</sequence>
<evidence type="ECO:0000313" key="2">
    <source>
        <dbReference type="Proteomes" id="UP001060085"/>
    </source>
</evidence>
<gene>
    <name evidence="1" type="ORF">M9H77_29492</name>
</gene>